<gene>
    <name evidence="1" type="ORF">PACLA_8A053007</name>
</gene>
<comment type="caution">
    <text evidence="1">The sequence shown here is derived from an EMBL/GenBank/DDBJ whole genome shotgun (WGS) entry which is preliminary data.</text>
</comment>
<dbReference type="EMBL" id="CACRXK020013109">
    <property type="protein sequence ID" value="CAB4024570.1"/>
    <property type="molecule type" value="Genomic_DNA"/>
</dbReference>
<organism evidence="1 2">
    <name type="scientific">Paramuricea clavata</name>
    <name type="common">Red gorgonian</name>
    <name type="synonym">Violescent sea-whip</name>
    <dbReference type="NCBI Taxonomy" id="317549"/>
    <lineage>
        <taxon>Eukaryota</taxon>
        <taxon>Metazoa</taxon>
        <taxon>Cnidaria</taxon>
        <taxon>Anthozoa</taxon>
        <taxon>Octocorallia</taxon>
        <taxon>Malacalcyonacea</taxon>
        <taxon>Plexauridae</taxon>
        <taxon>Paramuricea</taxon>
    </lineage>
</organism>
<evidence type="ECO:0000313" key="2">
    <source>
        <dbReference type="Proteomes" id="UP001152795"/>
    </source>
</evidence>
<reference evidence="1" key="1">
    <citation type="submission" date="2020-04" db="EMBL/GenBank/DDBJ databases">
        <authorList>
            <person name="Alioto T."/>
            <person name="Alioto T."/>
            <person name="Gomez Garrido J."/>
        </authorList>
    </citation>
    <scope>NUCLEOTIDE SEQUENCE</scope>
    <source>
        <strain evidence="1">A484AB</strain>
    </source>
</reference>
<keyword evidence="2" id="KW-1185">Reference proteome</keyword>
<evidence type="ECO:0000313" key="1">
    <source>
        <dbReference type="EMBL" id="CAB4024570.1"/>
    </source>
</evidence>
<dbReference type="OrthoDB" id="5988582at2759"/>
<dbReference type="Proteomes" id="UP001152795">
    <property type="component" value="Unassembled WGS sequence"/>
</dbReference>
<dbReference type="AlphaFoldDB" id="A0A6S7J6E3"/>
<sequence>MASIALPLTNILLGVSSIGAGIGFSVAEQQKRDDLNAKVKTLKDAVNDTGNLYDHVYYLTTVNLQRLEKSVNMLPSNFLEMVKDDISNAMNPSEFVKDFESAAQVMGWIGAGAGTLSGVIKLIIKVRARKAAKKSSPAEEEAIELDAAGFGRVPLNKETVRVPKNKTTTLPKGRLSKMSLGLDIGGIVFGAAAFLATIGLGTWSIVELNKALAEVENKQTQVDLYKKSMTKMLDIIVKAAGLPEKKYDGLVKMSKMWKQISGNFDGYQKSLYYAIRGYSMKKPYDQVKKMVDKESDEGLPFPKDGYVLAELLAKGIKAMFDEKKTDQEVINYFATENPEIGLRFVFDEFFISTLRWD</sequence>
<proteinExistence type="predicted"/>
<accession>A0A6S7J6E3</accession>
<name>A0A6S7J6E3_PARCT</name>
<protein>
    <submittedName>
        <fullName evidence="1">Uncharacterized protein</fullName>
    </submittedName>
</protein>